<feature type="transmembrane region" description="Helical" evidence="13">
    <location>
        <begin position="180"/>
        <end position="202"/>
    </location>
</feature>
<evidence type="ECO:0000256" key="8">
    <source>
        <dbReference type="ARBA" id="ARBA00022989"/>
    </source>
</evidence>
<keyword evidence="5 13" id="KW-0812">Transmembrane</keyword>
<evidence type="ECO:0000256" key="7">
    <source>
        <dbReference type="ARBA" id="ARBA00022984"/>
    </source>
</evidence>
<evidence type="ECO:0000256" key="3">
    <source>
        <dbReference type="ARBA" id="ARBA00022676"/>
    </source>
</evidence>
<evidence type="ECO:0000313" key="14">
    <source>
        <dbReference type="EMBL" id="HIW10346.1"/>
    </source>
</evidence>
<reference evidence="14" key="2">
    <citation type="submission" date="2021-04" db="EMBL/GenBank/DDBJ databases">
        <authorList>
            <person name="Gilroy R."/>
        </authorList>
    </citation>
    <scope>NUCLEOTIDE SEQUENCE</scope>
    <source>
        <strain evidence="14">ChiBcec15-1070</strain>
    </source>
</reference>
<dbReference type="GO" id="GO:0032153">
    <property type="term" value="C:cell division site"/>
    <property type="evidence" value="ECO:0007669"/>
    <property type="project" value="TreeGrafter"/>
</dbReference>
<dbReference type="NCBIfam" id="TIGR02210">
    <property type="entry name" value="rodA_shape"/>
    <property type="match status" value="1"/>
</dbReference>
<proteinExistence type="predicted"/>
<keyword evidence="6" id="KW-0133">Cell shape</keyword>
<keyword evidence="9 13" id="KW-0472">Membrane</keyword>
<keyword evidence="4" id="KW-0808">Transferase</keyword>
<feature type="transmembrane region" description="Helical" evidence="13">
    <location>
        <begin position="244"/>
        <end position="264"/>
    </location>
</feature>
<keyword evidence="2" id="KW-1003">Cell membrane</keyword>
<feature type="transmembrane region" description="Helical" evidence="13">
    <location>
        <begin position="457"/>
        <end position="478"/>
    </location>
</feature>
<keyword evidence="7" id="KW-0573">Peptidoglycan synthesis</keyword>
<reference evidence="14" key="1">
    <citation type="journal article" date="2021" name="PeerJ">
        <title>Extensive microbial diversity within the chicken gut microbiome revealed by metagenomics and culture.</title>
        <authorList>
            <person name="Gilroy R."/>
            <person name="Ravi A."/>
            <person name="Getino M."/>
            <person name="Pursley I."/>
            <person name="Horton D.L."/>
            <person name="Alikhan N.F."/>
            <person name="Baker D."/>
            <person name="Gharbi K."/>
            <person name="Hall N."/>
            <person name="Watson M."/>
            <person name="Adriaenssens E.M."/>
            <person name="Foster-Nyarko E."/>
            <person name="Jarju S."/>
            <person name="Secka A."/>
            <person name="Antonio M."/>
            <person name="Oren A."/>
            <person name="Chaudhuri R.R."/>
            <person name="La Ragione R."/>
            <person name="Hildebrand F."/>
            <person name="Pallen M.J."/>
        </authorList>
    </citation>
    <scope>NUCLEOTIDE SEQUENCE</scope>
    <source>
        <strain evidence="14">ChiBcec15-1070</strain>
    </source>
</reference>
<evidence type="ECO:0000256" key="4">
    <source>
        <dbReference type="ARBA" id="ARBA00022679"/>
    </source>
</evidence>
<dbReference type="PANTHER" id="PTHR30474:SF1">
    <property type="entry name" value="PEPTIDOGLYCAN GLYCOSYLTRANSFERASE MRDB"/>
    <property type="match status" value="1"/>
</dbReference>
<dbReference type="InterPro" id="IPR001182">
    <property type="entry name" value="FtsW/RodA"/>
</dbReference>
<feature type="transmembrane region" description="Helical" evidence="13">
    <location>
        <begin position="270"/>
        <end position="290"/>
    </location>
</feature>
<dbReference type="EMBL" id="DXHL01000013">
    <property type="protein sequence ID" value="HIW10346.1"/>
    <property type="molecule type" value="Genomic_DNA"/>
</dbReference>
<comment type="caution">
    <text evidence="14">The sequence shown here is derived from an EMBL/GenBank/DDBJ whole genome shotgun (WGS) entry which is preliminary data.</text>
</comment>
<dbReference type="PANTHER" id="PTHR30474">
    <property type="entry name" value="CELL CYCLE PROTEIN"/>
    <property type="match status" value="1"/>
</dbReference>
<feature type="transmembrane region" description="Helical" evidence="13">
    <location>
        <begin position="208"/>
        <end position="232"/>
    </location>
</feature>
<feature type="transmembrane region" description="Helical" evidence="13">
    <location>
        <begin position="156"/>
        <end position="173"/>
    </location>
</feature>
<evidence type="ECO:0000313" key="15">
    <source>
        <dbReference type="Proteomes" id="UP000823926"/>
    </source>
</evidence>
<dbReference type="Pfam" id="PF01098">
    <property type="entry name" value="FTSW_RODA_SPOVE"/>
    <property type="match status" value="1"/>
</dbReference>
<dbReference type="GO" id="GO:0008360">
    <property type="term" value="P:regulation of cell shape"/>
    <property type="evidence" value="ECO:0007669"/>
    <property type="project" value="UniProtKB-KW"/>
</dbReference>
<dbReference type="GO" id="GO:0005886">
    <property type="term" value="C:plasma membrane"/>
    <property type="evidence" value="ECO:0007669"/>
    <property type="project" value="TreeGrafter"/>
</dbReference>
<dbReference type="InterPro" id="IPR011923">
    <property type="entry name" value="RodA/MrdB"/>
</dbReference>
<organism evidence="14 15">
    <name type="scientific">Candidatus Rikenella faecigallinarum</name>
    <dbReference type="NCBI Taxonomy" id="2838745"/>
    <lineage>
        <taxon>Bacteria</taxon>
        <taxon>Pseudomonadati</taxon>
        <taxon>Bacteroidota</taxon>
        <taxon>Bacteroidia</taxon>
        <taxon>Bacteroidales</taxon>
        <taxon>Rikenellaceae</taxon>
        <taxon>Rikenella</taxon>
    </lineage>
</organism>
<dbReference type="GO" id="GO:0071555">
    <property type="term" value="P:cell wall organization"/>
    <property type="evidence" value="ECO:0007669"/>
    <property type="project" value="UniProtKB-KW"/>
</dbReference>
<evidence type="ECO:0000256" key="12">
    <source>
        <dbReference type="ARBA" id="ARBA00033270"/>
    </source>
</evidence>
<keyword evidence="10" id="KW-0961">Cell wall biogenesis/degradation</keyword>
<evidence type="ECO:0000256" key="6">
    <source>
        <dbReference type="ARBA" id="ARBA00022960"/>
    </source>
</evidence>
<evidence type="ECO:0000256" key="10">
    <source>
        <dbReference type="ARBA" id="ARBA00023316"/>
    </source>
</evidence>
<evidence type="ECO:0000256" key="2">
    <source>
        <dbReference type="ARBA" id="ARBA00022475"/>
    </source>
</evidence>
<keyword evidence="8 13" id="KW-1133">Transmembrane helix</keyword>
<dbReference type="GO" id="GO:0009252">
    <property type="term" value="P:peptidoglycan biosynthetic process"/>
    <property type="evidence" value="ECO:0007669"/>
    <property type="project" value="UniProtKB-KW"/>
</dbReference>
<evidence type="ECO:0000256" key="5">
    <source>
        <dbReference type="ARBA" id="ARBA00022692"/>
    </source>
</evidence>
<name>A0A9D1QE39_9BACT</name>
<evidence type="ECO:0000256" key="13">
    <source>
        <dbReference type="SAM" id="Phobius"/>
    </source>
</evidence>
<feature type="transmembrane region" description="Helical" evidence="13">
    <location>
        <begin position="90"/>
        <end position="110"/>
    </location>
</feature>
<dbReference type="NCBIfam" id="NF037961">
    <property type="entry name" value="RodA_shape"/>
    <property type="match status" value="2"/>
</dbReference>
<feature type="transmembrane region" description="Helical" evidence="13">
    <location>
        <begin position="26"/>
        <end position="45"/>
    </location>
</feature>
<evidence type="ECO:0000256" key="9">
    <source>
        <dbReference type="ARBA" id="ARBA00023136"/>
    </source>
</evidence>
<keyword evidence="3" id="KW-0328">Glycosyltransferase</keyword>
<dbReference type="GO" id="GO:0015648">
    <property type="term" value="F:lipid-linked peptidoglycan transporter activity"/>
    <property type="evidence" value="ECO:0007669"/>
    <property type="project" value="TreeGrafter"/>
</dbReference>
<comment type="subcellular location">
    <subcellularLocation>
        <location evidence="1">Membrane</location>
        <topology evidence="1">Multi-pass membrane protein</topology>
    </subcellularLocation>
</comment>
<accession>A0A9D1QE39</accession>
<dbReference type="Proteomes" id="UP000823926">
    <property type="component" value="Unassembled WGS sequence"/>
</dbReference>
<dbReference type="GO" id="GO:0016757">
    <property type="term" value="F:glycosyltransferase activity"/>
    <property type="evidence" value="ECO:0007669"/>
    <property type="project" value="UniProtKB-KW"/>
</dbReference>
<protein>
    <recommendedName>
        <fullName evidence="12">Cell wall polymerase</fullName>
    </recommendedName>
    <alternativeName>
        <fullName evidence="11">Peptidoglycan polymerase</fullName>
    </alternativeName>
</protein>
<feature type="transmembrane region" description="Helical" evidence="13">
    <location>
        <begin position="66"/>
        <end position="84"/>
    </location>
</feature>
<dbReference type="AlphaFoldDB" id="A0A9D1QE39"/>
<feature type="transmembrane region" description="Helical" evidence="13">
    <location>
        <begin position="424"/>
        <end position="451"/>
    </location>
</feature>
<evidence type="ECO:0000256" key="1">
    <source>
        <dbReference type="ARBA" id="ARBA00004141"/>
    </source>
</evidence>
<dbReference type="InterPro" id="IPR018365">
    <property type="entry name" value="Cell_cycle_FtsW-rel_CS"/>
</dbReference>
<gene>
    <name evidence="14" type="primary">rodA</name>
    <name evidence="14" type="ORF">H9888_02480</name>
</gene>
<sequence length="491" mass="55582">MTNGTSNLTAGEHRTGGRLFASDIDWWTVGIYLLMVLFGWLNIYAAVYNEEQANVFDLTQRYGMQMLWIGVSFLLAVSILLIDGKYWHMLAYPFYFAMLAVMVFVLLFGREINGARAWLVIGPVQIQPAEFMKFVTALALARYMSAYTFNLHSGKALYYIGLIIGIPALLILAQNDTGSAMVFAAFFLMLYREGFGATLYIVVLMMALLFILSFLLEPLPILLIVLVLCLAAEALQNQNWKDTLRYLALVFLLAVVVFSLLFLFGVRLDFYHTLLIGLLLSLPWLVRYGIRHHLPNLWFYVLFFAGAIAFTGVVDYAFNHILQSHQQERILDLLGIAKDPQRWSYNVIQSKIAIGSGGFFGKGFLNGTQTRLSFVPEQSTDFIFCTVGEEWGFLGSLFVVALFFFLILRLMRMGERQKEPFGRIYCYSVAAIFFMHFAINIAMTIGLFPVVGIPLPFFSYGGSSLLAFTLLLFVAIRLDASQYDDNARKLL</sequence>
<dbReference type="PROSITE" id="PS00428">
    <property type="entry name" value="FTSW_RODA_SPOVE"/>
    <property type="match status" value="1"/>
</dbReference>
<dbReference type="GO" id="GO:0051301">
    <property type="term" value="P:cell division"/>
    <property type="evidence" value="ECO:0007669"/>
    <property type="project" value="InterPro"/>
</dbReference>
<evidence type="ECO:0000256" key="11">
    <source>
        <dbReference type="ARBA" id="ARBA00032370"/>
    </source>
</evidence>
<feature type="transmembrane region" description="Helical" evidence="13">
    <location>
        <begin position="391"/>
        <end position="412"/>
    </location>
</feature>
<feature type="transmembrane region" description="Helical" evidence="13">
    <location>
        <begin position="297"/>
        <end position="318"/>
    </location>
</feature>